<evidence type="ECO:0000256" key="4">
    <source>
        <dbReference type="ARBA" id="ARBA00022777"/>
    </source>
</evidence>
<evidence type="ECO:0000256" key="2">
    <source>
        <dbReference type="ARBA" id="ARBA00012438"/>
    </source>
</evidence>
<feature type="domain" description="Histidine kinase" evidence="8">
    <location>
        <begin position="373"/>
        <end position="477"/>
    </location>
</feature>
<dbReference type="InterPro" id="IPR001789">
    <property type="entry name" value="Sig_transdc_resp-reg_receiver"/>
</dbReference>
<keyword evidence="7" id="KW-0175">Coiled coil</keyword>
<dbReference type="SUPFAM" id="SSF47384">
    <property type="entry name" value="Homodimeric domain of signal transducing histidine kinase"/>
    <property type="match status" value="1"/>
</dbReference>
<dbReference type="SUPFAM" id="SSF55874">
    <property type="entry name" value="ATPase domain of HSP90 chaperone/DNA topoisomerase II/histidine kinase"/>
    <property type="match status" value="1"/>
</dbReference>
<keyword evidence="3 6" id="KW-0597">Phosphoprotein</keyword>
<dbReference type="Gene3D" id="3.40.50.2300">
    <property type="match status" value="1"/>
</dbReference>
<dbReference type="PROSITE" id="PS50109">
    <property type="entry name" value="HIS_KIN"/>
    <property type="match status" value="1"/>
</dbReference>
<comment type="caution">
    <text evidence="10">The sequence shown here is derived from an EMBL/GenBank/DDBJ whole genome shotgun (WGS) entry which is preliminary data.</text>
</comment>
<dbReference type="GO" id="GO:0000155">
    <property type="term" value="F:phosphorelay sensor kinase activity"/>
    <property type="evidence" value="ECO:0007669"/>
    <property type="project" value="InterPro"/>
</dbReference>
<dbReference type="Gene3D" id="3.30.565.10">
    <property type="entry name" value="Histidine kinase-like ATPase, C-terminal domain"/>
    <property type="match status" value="1"/>
</dbReference>
<keyword evidence="4" id="KW-0808">Transferase</keyword>
<dbReference type="Pfam" id="PF02518">
    <property type="entry name" value="HATPase_c"/>
    <property type="match status" value="1"/>
</dbReference>
<organism evidence="10">
    <name type="scientific">Oscillatoriales cyanobacterium SpSt-418</name>
    <dbReference type="NCBI Taxonomy" id="2282169"/>
    <lineage>
        <taxon>Bacteria</taxon>
        <taxon>Bacillati</taxon>
        <taxon>Cyanobacteriota</taxon>
        <taxon>Cyanophyceae</taxon>
        <taxon>Oscillatoriophycideae</taxon>
        <taxon>Oscillatoriales</taxon>
    </lineage>
</organism>
<dbReference type="CDD" id="cd00082">
    <property type="entry name" value="HisKA"/>
    <property type="match status" value="1"/>
</dbReference>
<feature type="modified residue" description="4-aspartylphosphate" evidence="6">
    <location>
        <position position="61"/>
    </location>
</feature>
<dbReference type="AlphaFoldDB" id="A0A7C3PFP9"/>
<dbReference type="InterPro" id="IPR003594">
    <property type="entry name" value="HATPase_dom"/>
</dbReference>
<evidence type="ECO:0000313" key="10">
    <source>
        <dbReference type="EMBL" id="HFM98874.1"/>
    </source>
</evidence>
<dbReference type="InterPro" id="IPR036097">
    <property type="entry name" value="HisK_dim/P_sf"/>
</dbReference>
<evidence type="ECO:0000256" key="6">
    <source>
        <dbReference type="PROSITE-ProRule" id="PRU00169"/>
    </source>
</evidence>
<keyword evidence="4" id="KW-0418">Kinase</keyword>
<dbReference type="EMBL" id="DSRU01000210">
    <property type="protein sequence ID" value="HFM98874.1"/>
    <property type="molecule type" value="Genomic_DNA"/>
</dbReference>
<name>A0A7C3PFP9_9CYAN</name>
<dbReference type="PANTHER" id="PTHR43547">
    <property type="entry name" value="TWO-COMPONENT HISTIDINE KINASE"/>
    <property type="match status" value="1"/>
</dbReference>
<evidence type="ECO:0000259" key="8">
    <source>
        <dbReference type="PROSITE" id="PS50109"/>
    </source>
</evidence>
<evidence type="ECO:0000256" key="5">
    <source>
        <dbReference type="ARBA" id="ARBA00023012"/>
    </source>
</evidence>
<feature type="domain" description="Response regulatory" evidence="9">
    <location>
        <begin position="12"/>
        <end position="128"/>
    </location>
</feature>
<dbReference type="InterPro" id="IPR004358">
    <property type="entry name" value="Sig_transdc_His_kin-like_C"/>
</dbReference>
<accession>A0A7C3PFP9</accession>
<dbReference type="InterPro" id="IPR011006">
    <property type="entry name" value="CheY-like_superfamily"/>
</dbReference>
<evidence type="ECO:0000256" key="3">
    <source>
        <dbReference type="ARBA" id="ARBA00022553"/>
    </source>
</evidence>
<sequence length="477" mass="52822">MTFTPVDQPVFNIMVVDDTPDNLRLLVGLLSEQGYKIRPITSGKLALSAAQGMPPDLILLDINMPEMDGYQVCERLKADERTRDIPVIFLSALSDVFDKVKAFAIGGVDYITKPFQVEEVLARIKTHLEVCSLQRRLQQKNQDLEQMLHELQSTQSQLIQSAKLAALGQLVANVAHEMNTPLGAIHSSIDNITLFFKHNLQALPKFLQSLSPERQQDFFTLLSHASRSNQAIQSISGKEKRQQKRNLIQQLETFSIANADTIADTLVDLGVSDQIQPLLPLLQDPNSSTILTTAYELASIQRSAWAITTASDRAIRVVTALRSYAHHDSTGVKVQTNLIEGIETALTLYHNQLKHGIEVIRQYADLPLVLCFPDDLNQIWANLIQNALQAMNYKGTLTVSAIALVEQVQISITDTGSGIPPELQERIFEPFFTTKQIGEGSGLGLSIVKRNVEKHNGTVSVESQPGKTTFTVSLPLQ</sequence>
<dbReference type="PRINTS" id="PR00344">
    <property type="entry name" value="BCTRLSENSOR"/>
</dbReference>
<dbReference type="InterPro" id="IPR005467">
    <property type="entry name" value="His_kinase_dom"/>
</dbReference>
<evidence type="ECO:0000256" key="7">
    <source>
        <dbReference type="SAM" id="Coils"/>
    </source>
</evidence>
<dbReference type="Gene3D" id="1.10.287.130">
    <property type="match status" value="1"/>
</dbReference>
<dbReference type="EC" id="2.7.13.3" evidence="2"/>
<evidence type="ECO:0000259" key="9">
    <source>
        <dbReference type="PROSITE" id="PS50110"/>
    </source>
</evidence>
<dbReference type="SUPFAM" id="SSF52172">
    <property type="entry name" value="CheY-like"/>
    <property type="match status" value="1"/>
</dbReference>
<gene>
    <name evidence="10" type="ORF">ENR64_14170</name>
</gene>
<dbReference type="SMART" id="SM00387">
    <property type="entry name" value="HATPase_c"/>
    <property type="match status" value="1"/>
</dbReference>
<dbReference type="CDD" id="cd19920">
    <property type="entry name" value="REC_PA4781-like"/>
    <property type="match status" value="1"/>
</dbReference>
<dbReference type="Pfam" id="PF00072">
    <property type="entry name" value="Response_reg"/>
    <property type="match status" value="1"/>
</dbReference>
<dbReference type="InterPro" id="IPR003661">
    <property type="entry name" value="HisK_dim/P_dom"/>
</dbReference>
<dbReference type="SMART" id="SM00448">
    <property type="entry name" value="REC"/>
    <property type="match status" value="1"/>
</dbReference>
<protein>
    <recommendedName>
        <fullName evidence="2">histidine kinase</fullName>
        <ecNumber evidence="2">2.7.13.3</ecNumber>
    </recommendedName>
</protein>
<keyword evidence="5" id="KW-0902">Two-component regulatory system</keyword>
<dbReference type="InterPro" id="IPR036890">
    <property type="entry name" value="HATPase_C_sf"/>
</dbReference>
<proteinExistence type="predicted"/>
<dbReference type="PROSITE" id="PS50110">
    <property type="entry name" value="RESPONSE_REGULATORY"/>
    <property type="match status" value="1"/>
</dbReference>
<reference evidence="10" key="1">
    <citation type="journal article" date="2020" name="mSystems">
        <title>Genome- and Community-Level Interaction Insights into Carbon Utilization and Element Cycling Functions of Hydrothermarchaeota in Hydrothermal Sediment.</title>
        <authorList>
            <person name="Zhou Z."/>
            <person name="Liu Y."/>
            <person name="Xu W."/>
            <person name="Pan J."/>
            <person name="Luo Z.H."/>
            <person name="Li M."/>
        </authorList>
    </citation>
    <scope>NUCLEOTIDE SEQUENCE [LARGE SCALE GENOMIC DNA]</scope>
    <source>
        <strain evidence="10">SpSt-418</strain>
    </source>
</reference>
<feature type="coiled-coil region" evidence="7">
    <location>
        <begin position="134"/>
        <end position="161"/>
    </location>
</feature>
<comment type="catalytic activity">
    <reaction evidence="1">
        <text>ATP + protein L-histidine = ADP + protein N-phospho-L-histidine.</text>
        <dbReference type="EC" id="2.7.13.3"/>
    </reaction>
</comment>
<dbReference type="PANTHER" id="PTHR43547:SF2">
    <property type="entry name" value="HYBRID SIGNAL TRANSDUCTION HISTIDINE KINASE C"/>
    <property type="match status" value="1"/>
</dbReference>
<evidence type="ECO:0000256" key="1">
    <source>
        <dbReference type="ARBA" id="ARBA00000085"/>
    </source>
</evidence>